<sequence length="242" mass="26375">MTMQHQTAAILVIGNEVLSGRTREANAYYAAGRFFECGCKLGEVAIIPDEHAAIISTLNRLREQFDAVITSGGIGPTHDDITMESIAAAFNVELIEHSFIVQAMTEHFGEEGLNEGRRRMTRVPQGSKLIRCEKTIAPGARIGNVYILAGVPYIFESQLDSILDQFGDSPFQRIEIEVELPESLFAKPLSSIQAQFDDVEIGSYPGRCGPNPCGKICLSSQNPGRLKEAADAVTLMIEGITD</sequence>
<dbReference type="SUPFAM" id="SSF53218">
    <property type="entry name" value="Molybdenum cofactor biosynthesis proteins"/>
    <property type="match status" value="1"/>
</dbReference>
<dbReference type="Pfam" id="PF00994">
    <property type="entry name" value="MoCF_biosynth"/>
    <property type="match status" value="1"/>
</dbReference>
<dbReference type="Proteomes" id="UP000231701">
    <property type="component" value="Chromosome"/>
</dbReference>
<protein>
    <submittedName>
        <fullName evidence="2">Molybdenum cofactor synthesis domain-containing protein</fullName>
    </submittedName>
</protein>
<evidence type="ECO:0000313" key="3">
    <source>
        <dbReference type="Proteomes" id="UP000231701"/>
    </source>
</evidence>
<name>A0A2K8KZM0_MARES</name>
<dbReference type="Pfam" id="PF24102">
    <property type="entry name" value="FLAD1_M"/>
    <property type="match status" value="1"/>
</dbReference>
<dbReference type="KEGG" id="maes:Ga0123461_2059"/>
<dbReference type="AlphaFoldDB" id="A0A2K8KZM0"/>
<keyword evidence="3" id="KW-1185">Reference proteome</keyword>
<dbReference type="InterPro" id="IPR036425">
    <property type="entry name" value="MoaB/Mog-like_dom_sf"/>
</dbReference>
<feature type="domain" description="MoaB/Mog" evidence="1">
    <location>
        <begin position="9"/>
        <end position="169"/>
    </location>
</feature>
<dbReference type="PANTHER" id="PTHR13939:SF0">
    <property type="entry name" value="NMN AMIDOHYDROLASE-LIKE PROTEIN YFAY"/>
    <property type="match status" value="1"/>
</dbReference>
<dbReference type="InterPro" id="IPR001453">
    <property type="entry name" value="MoaB/Mog_dom"/>
</dbReference>
<dbReference type="CDD" id="cd00885">
    <property type="entry name" value="cinA"/>
    <property type="match status" value="1"/>
</dbReference>
<dbReference type="EMBL" id="CP018799">
    <property type="protein sequence ID" value="ATX80465.1"/>
    <property type="molecule type" value="Genomic_DNA"/>
</dbReference>
<gene>
    <name evidence="2" type="ORF">Ga0123461_2059</name>
</gene>
<organism evidence="2 3">
    <name type="scientific">Mariprofundus aestuarium</name>
    <dbReference type="NCBI Taxonomy" id="1921086"/>
    <lineage>
        <taxon>Bacteria</taxon>
        <taxon>Pseudomonadati</taxon>
        <taxon>Pseudomonadota</taxon>
        <taxon>Candidatius Mariprofundia</taxon>
        <taxon>Mariprofundales</taxon>
        <taxon>Mariprofundaceae</taxon>
        <taxon>Mariprofundus</taxon>
    </lineage>
</organism>
<accession>A0A2K8KZM0</accession>
<dbReference type="InterPro" id="IPR050101">
    <property type="entry name" value="CinA"/>
</dbReference>
<evidence type="ECO:0000259" key="1">
    <source>
        <dbReference type="SMART" id="SM00852"/>
    </source>
</evidence>
<dbReference type="Gene3D" id="3.40.980.10">
    <property type="entry name" value="MoaB/Mog-like domain"/>
    <property type="match status" value="1"/>
</dbReference>
<reference evidence="2 3" key="1">
    <citation type="submission" date="2016-12" db="EMBL/GenBank/DDBJ databases">
        <title>Isolation and genomic insights into novel planktonic Zetaproteobacteria from stratified waters of the Chesapeake Bay.</title>
        <authorList>
            <person name="McAllister S.M."/>
            <person name="Kato S."/>
            <person name="Chan C.S."/>
            <person name="Chiu B.K."/>
            <person name="Field E.K."/>
        </authorList>
    </citation>
    <scope>NUCLEOTIDE SEQUENCE [LARGE SCALE GENOMIC DNA]</scope>
    <source>
        <strain evidence="2 3">CP-5</strain>
    </source>
</reference>
<dbReference type="InterPro" id="IPR056596">
    <property type="entry name" value="FLAD1_M"/>
</dbReference>
<dbReference type="SMART" id="SM00852">
    <property type="entry name" value="MoCF_biosynth"/>
    <property type="match status" value="1"/>
</dbReference>
<proteinExistence type="predicted"/>
<dbReference type="PANTHER" id="PTHR13939">
    <property type="entry name" value="NICOTINAMIDE-NUCLEOTIDE AMIDOHYDROLASE PNCC"/>
    <property type="match status" value="1"/>
</dbReference>
<evidence type="ECO:0000313" key="2">
    <source>
        <dbReference type="EMBL" id="ATX80465.1"/>
    </source>
</evidence>